<proteinExistence type="inferred from homology"/>
<name>K2BAL9_9BACT</name>
<comment type="caution">
    <text evidence="2">The sequence shown here is derived from an EMBL/GenBank/DDBJ whole genome shotgun (WGS) entry which is preliminary data.</text>
</comment>
<gene>
    <name evidence="2" type="ORF">ACD_49C00088G0003</name>
</gene>
<dbReference type="AlphaFoldDB" id="K2BAL9"/>
<dbReference type="SUPFAM" id="SSF143120">
    <property type="entry name" value="YefM-like"/>
    <property type="match status" value="1"/>
</dbReference>
<dbReference type="EMBL" id="AMFJ01021674">
    <property type="protein sequence ID" value="EKD65773.1"/>
    <property type="molecule type" value="Genomic_DNA"/>
</dbReference>
<organism evidence="2">
    <name type="scientific">uncultured bacterium</name>
    <name type="common">gcode 4</name>
    <dbReference type="NCBI Taxonomy" id="1234023"/>
    <lineage>
        <taxon>Bacteria</taxon>
        <taxon>environmental samples</taxon>
    </lineage>
</organism>
<evidence type="ECO:0000256" key="1">
    <source>
        <dbReference type="ARBA" id="ARBA00009981"/>
    </source>
</evidence>
<sequence>MNYTTSHFRANMGEILDKTKYNRTFTTIWRRNKTEFFIIPIDVLKEKWLEKEFQIEQNYKDNWYYQNIETSLNKVWENDNTLYSISDLQNV</sequence>
<reference evidence="2" key="1">
    <citation type="journal article" date="2012" name="Science">
        <title>Fermentation, hydrogen, and sulfur metabolism in multiple uncultivated bacterial phyla.</title>
        <authorList>
            <person name="Wrighton K.C."/>
            <person name="Thomas B.C."/>
            <person name="Sharon I."/>
            <person name="Miller C.S."/>
            <person name="Castelle C.J."/>
            <person name="VerBerkmoes N.C."/>
            <person name="Wilkins M.J."/>
            <person name="Hettich R.L."/>
            <person name="Lipton M.S."/>
            <person name="Williams K.H."/>
            <person name="Long P.E."/>
            <person name="Banfield J.F."/>
        </authorList>
    </citation>
    <scope>NUCLEOTIDE SEQUENCE [LARGE SCALE GENOMIC DNA]</scope>
</reference>
<comment type="similarity">
    <text evidence="1">Belongs to the phD/YefM antitoxin family.</text>
</comment>
<evidence type="ECO:0000313" key="2">
    <source>
        <dbReference type="EMBL" id="EKD65773.1"/>
    </source>
</evidence>
<protein>
    <submittedName>
        <fullName evidence="2">Uncharacterized protein</fullName>
    </submittedName>
</protein>
<accession>K2BAL9</accession>
<dbReference type="InterPro" id="IPR036165">
    <property type="entry name" value="YefM-like_sf"/>
</dbReference>